<keyword evidence="7" id="KW-1185">Reference proteome</keyword>
<dbReference type="AlphaFoldDB" id="A0A814N708"/>
<dbReference type="EMBL" id="CAJNOK010048480">
    <property type="protein sequence ID" value="CAF1592118.1"/>
    <property type="molecule type" value="Genomic_DNA"/>
</dbReference>
<evidence type="ECO:0000313" key="4">
    <source>
        <dbReference type="EMBL" id="CAF1592118.1"/>
    </source>
</evidence>
<reference evidence="3" key="1">
    <citation type="submission" date="2021-02" db="EMBL/GenBank/DDBJ databases">
        <authorList>
            <person name="Nowell W R."/>
        </authorList>
    </citation>
    <scope>NUCLEOTIDE SEQUENCE</scope>
</reference>
<dbReference type="Proteomes" id="UP000663829">
    <property type="component" value="Unassembled WGS sequence"/>
</dbReference>
<dbReference type="SUPFAM" id="SSF53098">
    <property type="entry name" value="Ribonuclease H-like"/>
    <property type="match status" value="1"/>
</dbReference>
<evidence type="ECO:0000313" key="7">
    <source>
        <dbReference type="Proteomes" id="UP000663829"/>
    </source>
</evidence>
<dbReference type="EMBL" id="CAJOBA010071936">
    <property type="protein sequence ID" value="CAF4396687.1"/>
    <property type="molecule type" value="Genomic_DNA"/>
</dbReference>
<dbReference type="InterPro" id="IPR012337">
    <property type="entry name" value="RNaseH-like_sf"/>
</dbReference>
<feature type="compositionally biased region" description="Acidic residues" evidence="1">
    <location>
        <begin position="60"/>
        <end position="69"/>
    </location>
</feature>
<feature type="region of interest" description="Disordered" evidence="1">
    <location>
        <begin position="47"/>
        <end position="78"/>
    </location>
</feature>
<evidence type="ECO:0000313" key="3">
    <source>
        <dbReference type="EMBL" id="CAF1088208.1"/>
    </source>
</evidence>
<evidence type="ECO:0000313" key="5">
    <source>
        <dbReference type="EMBL" id="CAF3853709.1"/>
    </source>
</evidence>
<dbReference type="OrthoDB" id="6159421at2759"/>
<comment type="caution">
    <text evidence="3">The sequence shown here is derived from an EMBL/GenBank/DDBJ whole genome shotgun (WGS) entry which is preliminary data.</text>
</comment>
<accession>A0A814N708</accession>
<protein>
    <recommendedName>
        <fullName evidence="2">HAT C-terminal dimerisation domain-containing protein</fullName>
    </recommendedName>
</protein>
<gene>
    <name evidence="3" type="ORF">GPM918_LOCUS18119</name>
    <name evidence="4" type="ORF">OVA965_LOCUS41614</name>
    <name evidence="5" type="ORF">SRO942_LOCUS18116</name>
    <name evidence="6" type="ORF">TMI583_LOCUS43305</name>
</gene>
<dbReference type="Proteomes" id="UP000677228">
    <property type="component" value="Unassembled WGS sequence"/>
</dbReference>
<dbReference type="Pfam" id="PF05699">
    <property type="entry name" value="Dimer_Tnp_hAT"/>
    <property type="match status" value="1"/>
</dbReference>
<dbReference type="InterPro" id="IPR008906">
    <property type="entry name" value="HATC_C_dom"/>
</dbReference>
<dbReference type="EMBL" id="CAJNOQ010005154">
    <property type="protein sequence ID" value="CAF1088208.1"/>
    <property type="molecule type" value="Genomic_DNA"/>
</dbReference>
<organism evidence="3 7">
    <name type="scientific">Didymodactylos carnosus</name>
    <dbReference type="NCBI Taxonomy" id="1234261"/>
    <lineage>
        <taxon>Eukaryota</taxon>
        <taxon>Metazoa</taxon>
        <taxon>Spiralia</taxon>
        <taxon>Gnathifera</taxon>
        <taxon>Rotifera</taxon>
        <taxon>Eurotatoria</taxon>
        <taxon>Bdelloidea</taxon>
        <taxon>Philodinida</taxon>
        <taxon>Philodinidae</taxon>
        <taxon>Didymodactylos</taxon>
    </lineage>
</organism>
<dbReference type="Proteomes" id="UP000682733">
    <property type="component" value="Unassembled WGS sequence"/>
</dbReference>
<evidence type="ECO:0000313" key="6">
    <source>
        <dbReference type="EMBL" id="CAF4396687.1"/>
    </source>
</evidence>
<feature type="domain" description="HAT C-terminal dimerisation" evidence="2">
    <location>
        <begin position="94"/>
        <end position="146"/>
    </location>
</feature>
<proteinExistence type="predicted"/>
<dbReference type="Proteomes" id="UP000681722">
    <property type="component" value="Unassembled WGS sequence"/>
</dbReference>
<evidence type="ECO:0000259" key="2">
    <source>
        <dbReference type="Pfam" id="PF05699"/>
    </source>
</evidence>
<name>A0A814N708_9BILA</name>
<evidence type="ECO:0000256" key="1">
    <source>
        <dbReference type="SAM" id="MobiDB-lite"/>
    </source>
</evidence>
<dbReference type="EMBL" id="CAJOBC010005154">
    <property type="protein sequence ID" value="CAF3853709.1"/>
    <property type="molecule type" value="Genomic_DNA"/>
</dbReference>
<sequence length="187" mass="21875">MVPINDLDEDKLFGEYCEIKDTYKELTKTDIRLGVQIKSYISMKKPFTSTSSKHQNDADSTTDNDDQDESFLKHKNNNDAHIRPDQLEAYLLHMNQSETPNVQTLICYIFSIPCTNGYVETIFSHMKHAWSDSRNRMDNESVAAELKIRLNADFSWANFYKHLLSQPDLLKRIRTNEQNREKSVFVF</sequence>
<dbReference type="GO" id="GO:0046983">
    <property type="term" value="F:protein dimerization activity"/>
    <property type="evidence" value="ECO:0007669"/>
    <property type="project" value="InterPro"/>
</dbReference>